<evidence type="ECO:0008006" key="3">
    <source>
        <dbReference type="Google" id="ProtNLM"/>
    </source>
</evidence>
<accession>A0A841JA79</accession>
<dbReference type="AlphaFoldDB" id="A0A841JA79"/>
<organism evidence="1 2">
    <name type="scientific">Sphingobium subterraneum</name>
    <dbReference type="NCBI Taxonomy" id="627688"/>
    <lineage>
        <taxon>Bacteria</taxon>
        <taxon>Pseudomonadati</taxon>
        <taxon>Pseudomonadota</taxon>
        <taxon>Alphaproteobacteria</taxon>
        <taxon>Sphingomonadales</taxon>
        <taxon>Sphingomonadaceae</taxon>
        <taxon>Sphingobium</taxon>
    </lineage>
</organism>
<keyword evidence="2" id="KW-1185">Reference proteome</keyword>
<reference evidence="1 2" key="1">
    <citation type="submission" date="2020-08" db="EMBL/GenBank/DDBJ databases">
        <title>Genomic Encyclopedia of Type Strains, Phase IV (KMG-IV): sequencing the most valuable type-strain genomes for metagenomic binning, comparative biology and taxonomic classification.</title>
        <authorList>
            <person name="Goeker M."/>
        </authorList>
    </citation>
    <scope>NUCLEOTIDE SEQUENCE [LARGE SCALE GENOMIC DNA]</scope>
    <source>
        <strain evidence="1 2">DSM 102255</strain>
    </source>
</reference>
<sequence length="62" mass="7356">MIPDRPSFLLEQQYPQLSRRGTYWSHYGTYRSFATARARAALLDKPSRITECRVVWRSVPIR</sequence>
<comment type="caution">
    <text evidence="1">The sequence shown here is derived from an EMBL/GenBank/DDBJ whole genome shotgun (WGS) entry which is preliminary data.</text>
</comment>
<dbReference type="EMBL" id="JACIJP010000006">
    <property type="protein sequence ID" value="MBB6125405.1"/>
    <property type="molecule type" value="Genomic_DNA"/>
</dbReference>
<evidence type="ECO:0000313" key="2">
    <source>
        <dbReference type="Proteomes" id="UP000552700"/>
    </source>
</evidence>
<gene>
    <name evidence="1" type="ORF">FHS92_003166</name>
</gene>
<protein>
    <recommendedName>
        <fullName evidence="3">SPOR domain-containing protein</fullName>
    </recommendedName>
</protein>
<dbReference type="Proteomes" id="UP000552700">
    <property type="component" value="Unassembled WGS sequence"/>
</dbReference>
<name>A0A841JA79_9SPHN</name>
<evidence type="ECO:0000313" key="1">
    <source>
        <dbReference type="EMBL" id="MBB6125405.1"/>
    </source>
</evidence>
<dbReference type="RefSeq" id="WP_184081688.1">
    <property type="nucleotide sequence ID" value="NZ_JACIJP010000006.1"/>
</dbReference>
<proteinExistence type="predicted"/>